<dbReference type="RefSeq" id="WP_193930497.1">
    <property type="nucleotide sequence ID" value="NZ_CAWPMZ010000085.1"/>
</dbReference>
<accession>A0ABR9ULW8</accession>
<comment type="caution">
    <text evidence="2">The sequence shown here is derived from an EMBL/GenBank/DDBJ whole genome shotgun (WGS) entry which is preliminary data.</text>
</comment>
<proteinExistence type="predicted"/>
<keyword evidence="3" id="KW-1185">Reference proteome</keyword>
<dbReference type="EMBL" id="JADEWN010000004">
    <property type="protein sequence ID" value="MBE9189277.1"/>
    <property type="molecule type" value="Genomic_DNA"/>
</dbReference>
<organism evidence="2 3">
    <name type="scientific">Gloeocapsopsis crepidinum LEGE 06123</name>
    <dbReference type="NCBI Taxonomy" id="588587"/>
    <lineage>
        <taxon>Bacteria</taxon>
        <taxon>Bacillati</taxon>
        <taxon>Cyanobacteriota</taxon>
        <taxon>Cyanophyceae</taxon>
        <taxon>Oscillatoriophycideae</taxon>
        <taxon>Chroococcales</taxon>
        <taxon>Chroococcaceae</taxon>
        <taxon>Gloeocapsopsis</taxon>
    </lineage>
</organism>
<sequence>MIGGLFQWRIEIVIGWLLLGLTVGLFISLGRNHNLHCRDAEMVMASSF</sequence>
<keyword evidence="1" id="KW-0472">Membrane</keyword>
<evidence type="ECO:0000256" key="1">
    <source>
        <dbReference type="SAM" id="Phobius"/>
    </source>
</evidence>
<feature type="transmembrane region" description="Helical" evidence="1">
    <location>
        <begin position="6"/>
        <end position="29"/>
    </location>
</feature>
<gene>
    <name evidence="2" type="ORF">IQ230_02610</name>
</gene>
<keyword evidence="1" id="KW-1133">Transmembrane helix</keyword>
<keyword evidence="1" id="KW-0812">Transmembrane</keyword>
<evidence type="ECO:0000313" key="3">
    <source>
        <dbReference type="Proteomes" id="UP000651156"/>
    </source>
</evidence>
<dbReference type="Proteomes" id="UP000651156">
    <property type="component" value="Unassembled WGS sequence"/>
</dbReference>
<name>A0ABR9ULW8_9CHRO</name>
<reference evidence="2 3" key="1">
    <citation type="submission" date="2020-10" db="EMBL/GenBank/DDBJ databases">
        <authorList>
            <person name="Castelo-Branco R."/>
            <person name="Eusebio N."/>
            <person name="Adriana R."/>
            <person name="Vieira A."/>
            <person name="Brugerolle De Fraissinette N."/>
            <person name="Rezende De Castro R."/>
            <person name="Schneider M.P."/>
            <person name="Vasconcelos V."/>
            <person name="Leao P.N."/>
        </authorList>
    </citation>
    <scope>NUCLEOTIDE SEQUENCE [LARGE SCALE GENOMIC DNA]</scope>
    <source>
        <strain evidence="2 3">LEGE 06123</strain>
    </source>
</reference>
<evidence type="ECO:0000313" key="2">
    <source>
        <dbReference type="EMBL" id="MBE9189277.1"/>
    </source>
</evidence>
<protein>
    <submittedName>
        <fullName evidence="2">Uncharacterized protein</fullName>
    </submittedName>
</protein>